<sequence length="652" mass="72520">MHFILAEVACGIGGQGNDQIGDKWDYINLLVGLVNVLTDIIWRFTISWNLGNAACKIIRYLQVVITYGSTYLLVSLSIDRCDAIRYPMQFSSSYHPQCWIAFEEQWQWRLYMTVVAISLFVIPVIIISYCYLVIIFIIRSRSKKLSSCNGNKAKTSDLTDWASISQDGIEKALKRTFNEGIAKNVIIFIADGMGITTSTAARIYGKGEQGFLTFDKFPNIGVLKTYSANKYVPDSCSTATAMFCGVKANQKTTGVDSTVDFEDCFGSLNPQARVSSIINWAQDAGFVTTTRVTHATPSALFAHSPNRNWECEAVIPDNSRVCKDIARQLIEDQPGKNINVIMGGGRQVLQSNVVGKNNDPIDTWACYSKDGRDLIKDWKDDKIRRNASYAFVSNNGELNNLNTSSEFVLGIFANGHLSMDHARDRSSSGMPSLANMTEKAIQVLQKNENGYILMVEGGLIDFGHHRGHAKQALNEAVRFSDTIERTLELIKDYESDTLVIVTSDHAHSLVFSGYADRGESVLGVAQKSKYGDFNNYTTLLYGTGGPNNYQFYVENNSVVRPDPALQDTEDFEYSQQAVVLTDEVTHSGADVLIYAKGPQAHMFHTVHDQTYVAYVIAYAAKIGPYSGGPSLYLAQTNLFLYIIICLFIYKFV</sequence>
<dbReference type="Proteomes" id="UP001056778">
    <property type="component" value="Chromosome 8"/>
</dbReference>
<gene>
    <name evidence="1" type="ORF">MML48_8g00018355</name>
</gene>
<comment type="caution">
    <text evidence="1">The sequence shown here is derived from an EMBL/GenBank/DDBJ whole genome shotgun (WGS) entry which is preliminary data.</text>
</comment>
<evidence type="ECO:0000313" key="1">
    <source>
        <dbReference type="EMBL" id="KAI4456858.1"/>
    </source>
</evidence>
<keyword evidence="2" id="KW-1185">Reference proteome</keyword>
<proteinExistence type="predicted"/>
<reference evidence="1" key="1">
    <citation type="submission" date="2022-04" db="EMBL/GenBank/DDBJ databases">
        <title>Chromosome-scale genome assembly of Holotrichia oblita Faldermann.</title>
        <authorList>
            <person name="Rongchong L."/>
        </authorList>
    </citation>
    <scope>NUCLEOTIDE SEQUENCE</scope>
    <source>
        <strain evidence="1">81SQS9</strain>
    </source>
</reference>
<evidence type="ECO:0000313" key="2">
    <source>
        <dbReference type="Proteomes" id="UP001056778"/>
    </source>
</evidence>
<protein>
    <submittedName>
        <fullName evidence="1">Alkaline phosphatase</fullName>
    </submittedName>
</protein>
<dbReference type="EMBL" id="CM043022">
    <property type="protein sequence ID" value="KAI4456858.1"/>
    <property type="molecule type" value="Genomic_DNA"/>
</dbReference>
<name>A0ACB9SQ05_HOLOL</name>
<organism evidence="1 2">
    <name type="scientific">Holotrichia oblita</name>
    <name type="common">Chafer beetle</name>
    <dbReference type="NCBI Taxonomy" id="644536"/>
    <lineage>
        <taxon>Eukaryota</taxon>
        <taxon>Metazoa</taxon>
        <taxon>Ecdysozoa</taxon>
        <taxon>Arthropoda</taxon>
        <taxon>Hexapoda</taxon>
        <taxon>Insecta</taxon>
        <taxon>Pterygota</taxon>
        <taxon>Neoptera</taxon>
        <taxon>Endopterygota</taxon>
        <taxon>Coleoptera</taxon>
        <taxon>Polyphaga</taxon>
        <taxon>Scarabaeiformia</taxon>
        <taxon>Scarabaeidae</taxon>
        <taxon>Melolonthinae</taxon>
        <taxon>Holotrichia</taxon>
    </lineage>
</organism>
<accession>A0ACB9SQ05</accession>